<organism evidence="1 2">
    <name type="scientific">Lasiosphaeria miniovina</name>
    <dbReference type="NCBI Taxonomy" id="1954250"/>
    <lineage>
        <taxon>Eukaryota</taxon>
        <taxon>Fungi</taxon>
        <taxon>Dikarya</taxon>
        <taxon>Ascomycota</taxon>
        <taxon>Pezizomycotina</taxon>
        <taxon>Sordariomycetes</taxon>
        <taxon>Sordariomycetidae</taxon>
        <taxon>Sordariales</taxon>
        <taxon>Lasiosphaeriaceae</taxon>
        <taxon>Lasiosphaeria</taxon>
    </lineage>
</organism>
<keyword evidence="2" id="KW-1185">Reference proteome</keyword>
<evidence type="ECO:0000313" key="2">
    <source>
        <dbReference type="Proteomes" id="UP001172101"/>
    </source>
</evidence>
<proteinExistence type="predicted"/>
<gene>
    <name evidence="1" type="ORF">B0T26DRAFT_687056</name>
</gene>
<dbReference type="Proteomes" id="UP001172101">
    <property type="component" value="Unassembled WGS sequence"/>
</dbReference>
<accession>A0AA40BH16</accession>
<dbReference type="GeneID" id="85324196"/>
<name>A0AA40BH16_9PEZI</name>
<dbReference type="AlphaFoldDB" id="A0AA40BH16"/>
<protein>
    <submittedName>
        <fullName evidence="1">Uncharacterized protein</fullName>
    </submittedName>
</protein>
<reference evidence="1" key="1">
    <citation type="submission" date="2023-06" db="EMBL/GenBank/DDBJ databases">
        <title>Genome-scale phylogeny and comparative genomics of the fungal order Sordariales.</title>
        <authorList>
            <consortium name="Lawrence Berkeley National Laboratory"/>
            <person name="Hensen N."/>
            <person name="Bonometti L."/>
            <person name="Westerberg I."/>
            <person name="Brannstrom I.O."/>
            <person name="Guillou S."/>
            <person name="Cros-Aarteil S."/>
            <person name="Calhoun S."/>
            <person name="Haridas S."/>
            <person name="Kuo A."/>
            <person name="Mondo S."/>
            <person name="Pangilinan J."/>
            <person name="Riley R."/>
            <person name="LaButti K."/>
            <person name="Andreopoulos B."/>
            <person name="Lipzen A."/>
            <person name="Chen C."/>
            <person name="Yanf M."/>
            <person name="Daum C."/>
            <person name="Ng V."/>
            <person name="Clum A."/>
            <person name="Steindorff A."/>
            <person name="Ohm R."/>
            <person name="Martin F."/>
            <person name="Silar P."/>
            <person name="Natvig D."/>
            <person name="Lalanne C."/>
            <person name="Gautier V."/>
            <person name="Ament-velasquez S.L."/>
            <person name="Kruys A."/>
            <person name="Hutchinson M.I."/>
            <person name="Powell A.J."/>
            <person name="Barry K."/>
            <person name="Miller A.N."/>
            <person name="Grigoriev I.V."/>
            <person name="Debuchy R."/>
            <person name="Gladieux P."/>
            <person name="Thoren M.H."/>
            <person name="Johannesson H."/>
        </authorList>
    </citation>
    <scope>NUCLEOTIDE SEQUENCE</scope>
    <source>
        <strain evidence="1">SMH2392-1A</strain>
    </source>
</reference>
<sequence>MEDAFFGHNMQIKHTQAARASPYLPCLDFQQTWKAGRGSPKAQQYGKWLRLTIERTAPLRFSGTPGNIIVYMYMRLIGCLKKLPRYMVLLYPGHFLKDGVMVGDAQPRHRDSGQGKGHFCQLTGELWLPSPVSIRAVACVGPRKCLNGDNAGLDLPFEVCCPVHCRLTDLQNLEHPVQWPVKLQERAVTIKTRRGRIAAQETSHVRLSGCFQDIDTPEDENNIIILWQKSRFLWYLVQASREKPTALSLEYRNQPPPNPPYPSFLGAYVGGHGRKGYGSLSIFRNGQPRATLYLCK</sequence>
<comment type="caution">
    <text evidence="1">The sequence shown here is derived from an EMBL/GenBank/DDBJ whole genome shotgun (WGS) entry which is preliminary data.</text>
</comment>
<evidence type="ECO:0000313" key="1">
    <source>
        <dbReference type="EMBL" id="KAK0734097.1"/>
    </source>
</evidence>
<dbReference type="EMBL" id="JAUIRO010000001">
    <property type="protein sequence ID" value="KAK0734097.1"/>
    <property type="molecule type" value="Genomic_DNA"/>
</dbReference>
<dbReference type="RefSeq" id="XP_060302974.1">
    <property type="nucleotide sequence ID" value="XM_060440926.1"/>
</dbReference>